<evidence type="ECO:0000313" key="2">
    <source>
        <dbReference type="EMBL" id="QEU77977.1"/>
    </source>
</evidence>
<proteinExistence type="predicted"/>
<dbReference type="AlphaFoldDB" id="A0A5P2UMW4"/>
<reference evidence="1" key="3">
    <citation type="submission" date="2020-09" db="EMBL/GenBank/DDBJ databases">
        <authorList>
            <person name="Sun Q."/>
            <person name="Ohkuma M."/>
        </authorList>
    </citation>
    <scope>NUCLEOTIDE SEQUENCE</scope>
    <source>
        <strain evidence="1">JCM 4834</strain>
    </source>
</reference>
<dbReference type="KEGG" id="ssub:CP968_06510"/>
<accession>A0A5P2UMW4</accession>
<evidence type="ECO:0000313" key="1">
    <source>
        <dbReference type="EMBL" id="GGZ63760.1"/>
    </source>
</evidence>
<gene>
    <name evidence="2" type="ORF">CP968_06510</name>
    <name evidence="1" type="ORF">GCM10010371_24300</name>
</gene>
<reference evidence="2 3" key="2">
    <citation type="submission" date="2017-09" db="EMBL/GenBank/DDBJ databases">
        <authorList>
            <person name="Lee N."/>
            <person name="Cho B.-K."/>
        </authorList>
    </citation>
    <scope>NUCLEOTIDE SEQUENCE [LARGE SCALE GENOMIC DNA]</scope>
    <source>
        <strain evidence="2 3">ATCC 27467</strain>
    </source>
</reference>
<reference evidence="1" key="1">
    <citation type="journal article" date="2014" name="Int. J. Syst. Evol. Microbiol.">
        <title>Complete genome sequence of Corynebacterium casei LMG S-19264T (=DSM 44701T), isolated from a smear-ripened cheese.</title>
        <authorList>
            <consortium name="US DOE Joint Genome Institute (JGI-PGF)"/>
            <person name="Walter F."/>
            <person name="Albersmeier A."/>
            <person name="Kalinowski J."/>
            <person name="Ruckert C."/>
        </authorList>
    </citation>
    <scope>NUCLEOTIDE SEQUENCE</scope>
    <source>
        <strain evidence="1">JCM 4834</strain>
    </source>
</reference>
<protein>
    <submittedName>
        <fullName evidence="2">Uncharacterized protein</fullName>
    </submittedName>
</protein>
<organism evidence="2 3">
    <name type="scientific">Streptomyces subrutilus</name>
    <dbReference type="NCBI Taxonomy" id="36818"/>
    <lineage>
        <taxon>Bacteria</taxon>
        <taxon>Bacillati</taxon>
        <taxon>Actinomycetota</taxon>
        <taxon>Actinomycetes</taxon>
        <taxon>Kitasatosporales</taxon>
        <taxon>Streptomycetaceae</taxon>
        <taxon>Streptomyces</taxon>
    </lineage>
</organism>
<evidence type="ECO:0000313" key="3">
    <source>
        <dbReference type="Proteomes" id="UP000326831"/>
    </source>
</evidence>
<dbReference type="Proteomes" id="UP000326831">
    <property type="component" value="Chromosome"/>
</dbReference>
<dbReference type="EMBL" id="CP023701">
    <property type="protein sequence ID" value="QEU77977.1"/>
    <property type="molecule type" value="Genomic_DNA"/>
</dbReference>
<name>A0A5P2UMW4_9ACTN</name>
<dbReference type="Proteomes" id="UP000634660">
    <property type="component" value="Unassembled WGS sequence"/>
</dbReference>
<keyword evidence="3" id="KW-1185">Reference proteome</keyword>
<sequence length="70" mass="7327">MMATTTHCQDVPVPPTGRLSTEQLQGRACVACGESLPAARVHRGVALVHDGGYPLDFDVYSCPPTTGDTA</sequence>
<dbReference type="EMBL" id="BMVX01000007">
    <property type="protein sequence ID" value="GGZ63760.1"/>
    <property type="molecule type" value="Genomic_DNA"/>
</dbReference>